<comment type="caution">
    <text evidence="1">The sequence shown here is derived from an EMBL/GenBank/DDBJ whole genome shotgun (WGS) entry which is preliminary data.</text>
</comment>
<dbReference type="SUPFAM" id="SSF109604">
    <property type="entry name" value="HD-domain/PDEase-like"/>
    <property type="match status" value="1"/>
</dbReference>
<reference evidence="1 2" key="1">
    <citation type="submission" date="2013-12" db="EMBL/GenBank/DDBJ databases">
        <title>Comparative genomics of Petrotoga isolates.</title>
        <authorList>
            <person name="Nesbo C.L."/>
            <person name="Charchuk R."/>
            <person name="Chow K."/>
        </authorList>
    </citation>
    <scope>NUCLEOTIDE SEQUENCE [LARGE SCALE GENOMIC DNA]</scope>
    <source>
        <strain evidence="1 2">DSM 13574</strain>
    </source>
</reference>
<dbReference type="EMBL" id="AZRL01000021">
    <property type="protein sequence ID" value="PNR95596.1"/>
    <property type="molecule type" value="Genomic_DNA"/>
</dbReference>
<dbReference type="AlphaFoldDB" id="A0A2K1NYJ9"/>
<evidence type="ECO:0008006" key="3">
    <source>
        <dbReference type="Google" id="ProtNLM"/>
    </source>
</evidence>
<dbReference type="Proteomes" id="UP000236434">
    <property type="component" value="Unassembled WGS sequence"/>
</dbReference>
<organism evidence="1 2">
    <name type="scientific">Petrotoga olearia DSM 13574</name>
    <dbReference type="NCBI Taxonomy" id="1122955"/>
    <lineage>
        <taxon>Bacteria</taxon>
        <taxon>Thermotogati</taxon>
        <taxon>Thermotogota</taxon>
        <taxon>Thermotogae</taxon>
        <taxon>Petrotogales</taxon>
        <taxon>Petrotogaceae</taxon>
        <taxon>Petrotoga</taxon>
    </lineage>
</organism>
<accession>A0A2K1NYJ9</accession>
<proteinExistence type="predicted"/>
<dbReference type="RefSeq" id="WP_103067468.1">
    <property type="nucleotide sequence ID" value="NZ_AZRL01000021.1"/>
</dbReference>
<gene>
    <name evidence="1" type="ORF">X929_08090</name>
</gene>
<protein>
    <recommendedName>
        <fullName evidence="3">Phosphohydrolase</fullName>
    </recommendedName>
</protein>
<sequence length="360" mass="41835">MNIGNFLLESSNLFTVYRWNNNPAIVRFSESDNIYNNLLLSLFVFSDDSEEKLVKILHNKIYEAIPKIVLSDISLATKSKIEEKGKKLWDEVINKTYKEVESNFDSNISPKLLIHYTFDEETDQKIKMINLLVAQKEASINERVFPEYYKEPKRKNQTKIKNMDIQDKKGIEELANELLEISTRLVTMTRWNKNHRNIKSSVASHTFFVFLISYILALTANLQVKQIYDIMIASILHDLPEAFTGDVISPTKRKVSGLEEIIGEIEKDFIKDWYNNKSIIKEKIKKFEQYIYAPFENDYGPYVKTSDLIAALIECSLEISTGNQNKYFIDTFESIKKEILNFSPIDISEIINEIESAIHP</sequence>
<dbReference type="Pfam" id="PF12917">
    <property type="entry name" value="YfbR-like"/>
    <property type="match status" value="1"/>
</dbReference>
<evidence type="ECO:0000313" key="1">
    <source>
        <dbReference type="EMBL" id="PNR95596.1"/>
    </source>
</evidence>
<name>A0A2K1NYJ9_9BACT</name>
<dbReference type="OrthoDB" id="48898at2"/>
<dbReference type="Gene3D" id="1.10.3210.10">
    <property type="entry name" value="Hypothetical protein af1432"/>
    <property type="match status" value="2"/>
</dbReference>
<evidence type="ECO:0000313" key="2">
    <source>
        <dbReference type="Proteomes" id="UP000236434"/>
    </source>
</evidence>